<feature type="compositionally biased region" description="Basic and acidic residues" evidence="1">
    <location>
        <begin position="171"/>
        <end position="180"/>
    </location>
</feature>
<dbReference type="Proteomes" id="UP000265618">
    <property type="component" value="Unassembled WGS sequence"/>
</dbReference>
<dbReference type="AlphaFoldDB" id="A0A9K3GIS1"/>
<organism evidence="3 4">
    <name type="scientific">Kipferlia bialata</name>
    <dbReference type="NCBI Taxonomy" id="797122"/>
    <lineage>
        <taxon>Eukaryota</taxon>
        <taxon>Metamonada</taxon>
        <taxon>Carpediemonas-like organisms</taxon>
        <taxon>Kipferlia</taxon>
    </lineage>
</organism>
<feature type="region of interest" description="Disordered" evidence="1">
    <location>
        <begin position="162"/>
        <end position="204"/>
    </location>
</feature>
<evidence type="ECO:0000313" key="3">
    <source>
        <dbReference type="EMBL" id="GIQ84327.1"/>
    </source>
</evidence>
<gene>
    <name evidence="3" type="ORF">KIPB_005799</name>
</gene>
<evidence type="ECO:0000256" key="2">
    <source>
        <dbReference type="SAM" id="Phobius"/>
    </source>
</evidence>
<comment type="caution">
    <text evidence="3">The sequence shown here is derived from an EMBL/GenBank/DDBJ whole genome shotgun (WGS) entry which is preliminary data.</text>
</comment>
<proteinExistence type="predicted"/>
<keyword evidence="2" id="KW-1133">Transmembrane helix</keyword>
<reference evidence="3 4" key="1">
    <citation type="journal article" date="2018" name="PLoS ONE">
        <title>The draft genome of Kipferlia bialata reveals reductive genome evolution in fornicate parasites.</title>
        <authorList>
            <person name="Tanifuji G."/>
            <person name="Takabayashi S."/>
            <person name="Kume K."/>
            <person name="Takagi M."/>
            <person name="Nakayama T."/>
            <person name="Kamikawa R."/>
            <person name="Inagaki Y."/>
            <person name="Hashimoto T."/>
        </authorList>
    </citation>
    <scope>NUCLEOTIDE SEQUENCE [LARGE SCALE GENOMIC DNA]</scope>
    <source>
        <strain evidence="3">NY0173</strain>
    </source>
</reference>
<sequence>MPQVIYWMTLSSALKFIIEGSVRFYLMYLSLSLEHEYWQAPRSTHMYYGPYIVAATGNYILAVIWSFLAVMGTHSGGFGVHTGDNIASNGVLDGVLTPDPTRSVSLLQTQMGCKGVLEVLHDIVNICPSENSSDPPDTDAVLRDTSDISIVIVDTGLEGANIVTPSGVEEGDMHTQEHSPPETYPDPVSEEDTGENDLHEIEEW</sequence>
<accession>A0A9K3GIS1</accession>
<evidence type="ECO:0000256" key="1">
    <source>
        <dbReference type="SAM" id="MobiDB-lite"/>
    </source>
</evidence>
<feature type="transmembrane region" description="Helical" evidence="2">
    <location>
        <begin position="47"/>
        <end position="68"/>
    </location>
</feature>
<feature type="transmembrane region" description="Helical" evidence="2">
    <location>
        <begin position="6"/>
        <end position="26"/>
    </location>
</feature>
<evidence type="ECO:0000313" key="4">
    <source>
        <dbReference type="Proteomes" id="UP000265618"/>
    </source>
</evidence>
<keyword evidence="2" id="KW-0812">Transmembrane</keyword>
<keyword evidence="2" id="KW-0472">Membrane</keyword>
<keyword evidence="4" id="KW-1185">Reference proteome</keyword>
<dbReference type="EMBL" id="BDIP01001400">
    <property type="protein sequence ID" value="GIQ84327.1"/>
    <property type="molecule type" value="Genomic_DNA"/>
</dbReference>
<protein>
    <submittedName>
        <fullName evidence="3">Uncharacterized protein</fullName>
    </submittedName>
</protein>
<name>A0A9K3GIS1_9EUKA</name>